<comment type="similarity">
    <text evidence="2">Belongs to the SUA5 family.</text>
</comment>
<evidence type="ECO:0000256" key="6">
    <source>
        <dbReference type="ARBA" id="ARBA00022694"/>
    </source>
</evidence>
<keyword evidence="6" id="KW-0819">tRNA processing</keyword>
<keyword evidence="5" id="KW-0808">Transferase</keyword>
<feature type="domain" description="YrdC-like" evidence="12">
    <location>
        <begin position="9"/>
        <end position="100"/>
    </location>
</feature>
<dbReference type="GO" id="GO:0008033">
    <property type="term" value="P:tRNA processing"/>
    <property type="evidence" value="ECO:0007669"/>
    <property type="project" value="UniProtKB-KW"/>
</dbReference>
<dbReference type="Pfam" id="PF01300">
    <property type="entry name" value="Sua5_yciO_yrdC"/>
    <property type="match status" value="1"/>
</dbReference>
<keyword evidence="8" id="KW-0547">Nucleotide-binding</keyword>
<keyword evidence="7" id="KW-0548">Nucleotidyltransferase</keyword>
<evidence type="ECO:0000256" key="5">
    <source>
        <dbReference type="ARBA" id="ARBA00022679"/>
    </source>
</evidence>
<evidence type="ECO:0000256" key="2">
    <source>
        <dbReference type="ARBA" id="ARBA00007663"/>
    </source>
</evidence>
<sequence>MADILNYDNSKAKDIGLRLKSGQVGIFPCDTIYGICASATDENAERIYQIKRRPQSKSFITLMTKEQLMQSDLIVPEDLISLWPAPFTAILANKEVLQLL</sequence>
<dbReference type="AlphaFoldDB" id="J9FJ79"/>
<dbReference type="GO" id="GO:0005524">
    <property type="term" value="F:ATP binding"/>
    <property type="evidence" value="ECO:0007669"/>
    <property type="project" value="UniProtKB-KW"/>
</dbReference>
<evidence type="ECO:0000256" key="3">
    <source>
        <dbReference type="ARBA" id="ARBA00012584"/>
    </source>
</evidence>
<evidence type="ECO:0000256" key="11">
    <source>
        <dbReference type="ARBA" id="ARBA00048366"/>
    </source>
</evidence>
<proteinExistence type="inferred from homology"/>
<evidence type="ECO:0000256" key="1">
    <source>
        <dbReference type="ARBA" id="ARBA00004496"/>
    </source>
</evidence>
<dbReference type="PANTHER" id="PTHR17490:SF16">
    <property type="entry name" value="THREONYLCARBAMOYL-AMP SYNTHASE"/>
    <property type="match status" value="1"/>
</dbReference>
<dbReference type="GO" id="GO:0000049">
    <property type="term" value="F:tRNA binding"/>
    <property type="evidence" value="ECO:0007669"/>
    <property type="project" value="TreeGrafter"/>
</dbReference>
<dbReference type="PROSITE" id="PS51163">
    <property type="entry name" value="YRDC"/>
    <property type="match status" value="1"/>
</dbReference>
<gene>
    <name evidence="13" type="ORF">EVA_16927</name>
</gene>
<keyword evidence="4" id="KW-0963">Cytoplasm</keyword>
<dbReference type="GO" id="GO:0005737">
    <property type="term" value="C:cytoplasm"/>
    <property type="evidence" value="ECO:0007669"/>
    <property type="project" value="UniProtKB-SubCell"/>
</dbReference>
<dbReference type="EMBL" id="AMCI01006080">
    <property type="protein sequence ID" value="EJW94966.1"/>
    <property type="molecule type" value="Genomic_DNA"/>
</dbReference>
<protein>
    <recommendedName>
        <fullName evidence="10">L-threonylcarbamoyladenylate synthase</fullName>
        <ecNumber evidence="3">2.7.7.87</ecNumber>
    </recommendedName>
    <alternativeName>
        <fullName evidence="10">L-threonylcarbamoyladenylate synthase</fullName>
    </alternativeName>
</protein>
<accession>J9FJ79</accession>
<evidence type="ECO:0000256" key="4">
    <source>
        <dbReference type="ARBA" id="ARBA00022490"/>
    </source>
</evidence>
<dbReference type="PANTHER" id="PTHR17490">
    <property type="entry name" value="SUA5"/>
    <property type="match status" value="1"/>
</dbReference>
<reference evidence="13" key="1">
    <citation type="journal article" date="2012" name="PLoS ONE">
        <title>Gene sets for utilization of primary and secondary nutrition supplies in the distal gut of endangered iberian lynx.</title>
        <authorList>
            <person name="Alcaide M."/>
            <person name="Messina E."/>
            <person name="Richter M."/>
            <person name="Bargiela R."/>
            <person name="Peplies J."/>
            <person name="Huws S.A."/>
            <person name="Newbold C.J."/>
            <person name="Golyshin P.N."/>
            <person name="Simon M.A."/>
            <person name="Lopez G."/>
            <person name="Yakimov M.M."/>
            <person name="Ferrer M."/>
        </authorList>
    </citation>
    <scope>NUCLEOTIDE SEQUENCE</scope>
</reference>
<keyword evidence="9" id="KW-0067">ATP-binding</keyword>
<evidence type="ECO:0000256" key="10">
    <source>
        <dbReference type="ARBA" id="ARBA00029774"/>
    </source>
</evidence>
<comment type="subcellular location">
    <subcellularLocation>
        <location evidence="1">Cytoplasm</location>
    </subcellularLocation>
</comment>
<evidence type="ECO:0000313" key="13">
    <source>
        <dbReference type="EMBL" id="EJW94966.1"/>
    </source>
</evidence>
<dbReference type="GO" id="GO:0061710">
    <property type="term" value="F:L-threonylcarbamoyladenylate synthase"/>
    <property type="evidence" value="ECO:0007669"/>
    <property type="project" value="UniProtKB-EC"/>
</dbReference>
<organism evidence="13">
    <name type="scientific">gut metagenome</name>
    <dbReference type="NCBI Taxonomy" id="749906"/>
    <lineage>
        <taxon>unclassified sequences</taxon>
        <taxon>metagenomes</taxon>
        <taxon>organismal metagenomes</taxon>
    </lineage>
</organism>
<dbReference type="EC" id="2.7.7.87" evidence="3"/>
<dbReference type="InterPro" id="IPR017945">
    <property type="entry name" value="DHBP_synth_RibB-like_a/b_dom"/>
</dbReference>
<dbReference type="GO" id="GO:0006450">
    <property type="term" value="P:regulation of translational fidelity"/>
    <property type="evidence" value="ECO:0007669"/>
    <property type="project" value="TreeGrafter"/>
</dbReference>
<evidence type="ECO:0000256" key="9">
    <source>
        <dbReference type="ARBA" id="ARBA00022840"/>
    </source>
</evidence>
<dbReference type="Gene3D" id="3.90.870.10">
    <property type="entry name" value="DHBP synthase"/>
    <property type="match status" value="1"/>
</dbReference>
<comment type="caution">
    <text evidence="13">The sequence shown here is derived from an EMBL/GenBank/DDBJ whole genome shotgun (WGS) entry which is preliminary data.</text>
</comment>
<dbReference type="InterPro" id="IPR006070">
    <property type="entry name" value="Sua5-like_dom"/>
</dbReference>
<evidence type="ECO:0000259" key="12">
    <source>
        <dbReference type="PROSITE" id="PS51163"/>
    </source>
</evidence>
<evidence type="ECO:0000256" key="7">
    <source>
        <dbReference type="ARBA" id="ARBA00022695"/>
    </source>
</evidence>
<name>J9FJ79_9ZZZZ</name>
<dbReference type="GO" id="GO:0003725">
    <property type="term" value="F:double-stranded RNA binding"/>
    <property type="evidence" value="ECO:0007669"/>
    <property type="project" value="InterPro"/>
</dbReference>
<dbReference type="InterPro" id="IPR050156">
    <property type="entry name" value="TC-AMP_synthase_SUA5"/>
</dbReference>
<comment type="catalytic activity">
    <reaction evidence="11">
        <text>L-threonine + hydrogencarbonate + ATP = L-threonylcarbamoyladenylate + diphosphate + H2O</text>
        <dbReference type="Rhea" id="RHEA:36407"/>
        <dbReference type="ChEBI" id="CHEBI:15377"/>
        <dbReference type="ChEBI" id="CHEBI:17544"/>
        <dbReference type="ChEBI" id="CHEBI:30616"/>
        <dbReference type="ChEBI" id="CHEBI:33019"/>
        <dbReference type="ChEBI" id="CHEBI:57926"/>
        <dbReference type="ChEBI" id="CHEBI:73682"/>
        <dbReference type="EC" id="2.7.7.87"/>
    </reaction>
</comment>
<evidence type="ECO:0000256" key="8">
    <source>
        <dbReference type="ARBA" id="ARBA00022741"/>
    </source>
</evidence>
<dbReference type="SUPFAM" id="SSF55821">
    <property type="entry name" value="YrdC/RibB"/>
    <property type="match status" value="1"/>
</dbReference>